<feature type="domain" description="Reelin" evidence="2">
    <location>
        <begin position="5"/>
        <end position="161"/>
    </location>
</feature>
<evidence type="ECO:0000256" key="1">
    <source>
        <dbReference type="SAM" id="SignalP"/>
    </source>
</evidence>
<feature type="chain" id="PRO_5008587114" description="Reelin domain-containing protein" evidence="1">
    <location>
        <begin position="18"/>
        <end position="161"/>
    </location>
</feature>
<dbReference type="PANTHER" id="PTHR45828">
    <property type="entry name" value="CYTOCHROME B561/FERRIC REDUCTASE TRANSMEMBRANE"/>
    <property type="match status" value="1"/>
</dbReference>
<dbReference type="InterPro" id="IPR002861">
    <property type="entry name" value="Reeler_dom"/>
</dbReference>
<dbReference type="AlphaFoldDB" id="A0A1B6L4G0"/>
<organism evidence="3">
    <name type="scientific">Graphocephala atropunctata</name>
    <dbReference type="NCBI Taxonomy" id="36148"/>
    <lineage>
        <taxon>Eukaryota</taxon>
        <taxon>Metazoa</taxon>
        <taxon>Ecdysozoa</taxon>
        <taxon>Arthropoda</taxon>
        <taxon>Hexapoda</taxon>
        <taxon>Insecta</taxon>
        <taxon>Pterygota</taxon>
        <taxon>Neoptera</taxon>
        <taxon>Paraneoptera</taxon>
        <taxon>Hemiptera</taxon>
        <taxon>Auchenorrhyncha</taxon>
        <taxon>Membracoidea</taxon>
        <taxon>Cicadellidae</taxon>
        <taxon>Cicadellinae</taxon>
        <taxon>Cicadellini</taxon>
        <taxon>Graphocephala</taxon>
    </lineage>
</organism>
<dbReference type="GO" id="GO:0016020">
    <property type="term" value="C:membrane"/>
    <property type="evidence" value="ECO:0007669"/>
    <property type="project" value="TreeGrafter"/>
</dbReference>
<gene>
    <name evidence="3" type="ORF">g.10159</name>
</gene>
<accession>A0A1B6L4G0</accession>
<reference evidence="3" key="1">
    <citation type="submission" date="2015-11" db="EMBL/GenBank/DDBJ databases">
        <title>De novo transcriptome assembly of four potential Pierce s Disease insect vectors from Arizona vineyards.</title>
        <authorList>
            <person name="Tassone E.E."/>
        </authorList>
    </citation>
    <scope>NUCLEOTIDE SEQUENCE</scope>
</reference>
<proteinExistence type="predicted"/>
<name>A0A1B6L4G0_9HEMI</name>
<dbReference type="EMBL" id="GEBQ01021365">
    <property type="protein sequence ID" value="JAT18612.1"/>
    <property type="molecule type" value="Transcribed_RNA"/>
</dbReference>
<dbReference type="PANTHER" id="PTHR45828:SF42">
    <property type="entry name" value="DEFENSE PROTEIN L(2)34FC"/>
    <property type="match status" value="1"/>
</dbReference>
<evidence type="ECO:0000313" key="3">
    <source>
        <dbReference type="EMBL" id="JAT18612.1"/>
    </source>
</evidence>
<sequence length="161" mass="17950">MLVGKVMFMMLVTLTRTEPPDACETMEPSHEGSAQDGPPPFQFYLHKNPIVSRLSAHFAILGSEDQQFTGFMVQVRDDATGLPVGQFDTGCLDINTMNCFGGFANTAVHLSSEPKIDAHMRWLPDLEFHGNVTFFTTVAQSRKVFWVRHPARHLQVVLDAA</sequence>
<feature type="signal peptide" evidence="1">
    <location>
        <begin position="1"/>
        <end position="17"/>
    </location>
</feature>
<dbReference type="InterPro" id="IPR051237">
    <property type="entry name" value="Ferric-chelate_Red/DefProt"/>
</dbReference>
<dbReference type="CDD" id="cd08544">
    <property type="entry name" value="Reeler"/>
    <property type="match status" value="1"/>
</dbReference>
<protein>
    <recommendedName>
        <fullName evidence="2">Reelin domain-containing protein</fullName>
    </recommendedName>
</protein>
<dbReference type="Pfam" id="PF02014">
    <property type="entry name" value="Reeler"/>
    <property type="match status" value="1"/>
</dbReference>
<dbReference type="Gene3D" id="2.60.40.4060">
    <property type="entry name" value="Reeler domain"/>
    <property type="match status" value="1"/>
</dbReference>
<keyword evidence="1" id="KW-0732">Signal</keyword>
<dbReference type="InterPro" id="IPR042307">
    <property type="entry name" value="Reeler_sf"/>
</dbReference>
<dbReference type="PROSITE" id="PS51019">
    <property type="entry name" value="REELIN"/>
    <property type="match status" value="1"/>
</dbReference>
<evidence type="ECO:0000259" key="2">
    <source>
        <dbReference type="PROSITE" id="PS51019"/>
    </source>
</evidence>